<dbReference type="Proteomes" id="UP001054252">
    <property type="component" value="Unassembled WGS sequence"/>
</dbReference>
<dbReference type="Pfam" id="PF26130">
    <property type="entry name" value="PB1-like"/>
    <property type="match status" value="1"/>
</dbReference>
<name>A0AAV5L979_9ROSI</name>
<gene>
    <name evidence="4" type="ORF">SLEP1_g42253</name>
</gene>
<dbReference type="PANTHER" id="PTHR31973:SF189">
    <property type="entry name" value="TRANSPOSASE, MUDR, PLANT, MULE TRANSPOSASE DOMAIN PROTEIN-RELATED"/>
    <property type="match status" value="1"/>
</dbReference>
<evidence type="ECO:0000256" key="1">
    <source>
        <dbReference type="SAM" id="MobiDB-lite"/>
    </source>
</evidence>
<dbReference type="Pfam" id="PF10551">
    <property type="entry name" value="MULE"/>
    <property type="match status" value="1"/>
</dbReference>
<feature type="compositionally biased region" description="Acidic residues" evidence="1">
    <location>
        <begin position="134"/>
        <end position="146"/>
    </location>
</feature>
<dbReference type="InterPro" id="IPR058594">
    <property type="entry name" value="PB1-like_dom_pln"/>
</dbReference>
<dbReference type="AlphaFoldDB" id="A0AAV5L979"/>
<evidence type="ECO:0000259" key="2">
    <source>
        <dbReference type="Pfam" id="PF10551"/>
    </source>
</evidence>
<dbReference type="PANTHER" id="PTHR31973">
    <property type="entry name" value="POLYPROTEIN, PUTATIVE-RELATED"/>
    <property type="match status" value="1"/>
</dbReference>
<comment type="caution">
    <text evidence="4">The sequence shown here is derived from an EMBL/GenBank/DDBJ whole genome shotgun (WGS) entry which is preliminary data.</text>
</comment>
<keyword evidence="5" id="KW-1185">Reference proteome</keyword>
<feature type="domain" description="PB1-like" evidence="3">
    <location>
        <begin position="3"/>
        <end position="101"/>
    </location>
</feature>
<evidence type="ECO:0000313" key="5">
    <source>
        <dbReference type="Proteomes" id="UP001054252"/>
    </source>
</evidence>
<evidence type="ECO:0008006" key="6">
    <source>
        <dbReference type="Google" id="ProtNLM"/>
    </source>
</evidence>
<sequence>MATSIGVLTIFHGGTFERGPAIDYVNNTRSIFDVYEDKVNLEEIIKLVHALGYQDIGVKSIYFKSPLEKFERLKSILHANCVDENSKIITTSGEVEVYIDHNDMGPNSDISENLDQGEKSVPANEYSRDFEEEHSNDEEGDESNVDEEYMASHVGSYRGDEEYVAIGFEEQREIQNLTSVQAIAEKERLRKERATSTSRRVEGCCPFEKCVRAKRMVIKELRGKFRDEYAMLPGYATYLSSLNLGNTVIVERVRKGILLSTVDRDGNNQMYLVAWAVVDVENIDNWEWFFKLLKEDLSVGFDVDFTLISDEHLGILNASATISSNQEHRHCARHIYCNLAKRNRDLGYAQLMDKDGKYWSKAFIDPHSKCDSIDNNILETFNSWILKARCKAPISTNKQIIEMCMERCRDKKFNVDKWSIDVSPRTRKKLKEHFDHANACEEIWNGVTQFQIYDGKTTFTHGIDFKDRTCTYRVWQCSGVPCAHASHAIINQEGHSRRRCPFKDREEYAKFANKNLGANSATIKDVGNHIGSSLKGSRKRSNNNEGQCVDTLESASIVKRPKSNVVYRVVVKVPEGDGLFIDNAIELQILNPRKKGKQQLRSRGNQNAKYKIQQNIYSNSQKSHRNSVEKLAFSSLMERGIATTYGGCDYGCGCTRERITGVSSTTAEMGSPLIDPTDEFSGVQLGRDAGDIFYGTDDLDAMRDFMYKEDVIENYRREAAMKSLRKRTRGLSSGLRCFDFLKLLCCIRFSK</sequence>
<feature type="region of interest" description="Disordered" evidence="1">
    <location>
        <begin position="126"/>
        <end position="146"/>
    </location>
</feature>
<evidence type="ECO:0000313" key="4">
    <source>
        <dbReference type="EMBL" id="GKV33799.1"/>
    </source>
</evidence>
<evidence type="ECO:0000259" key="3">
    <source>
        <dbReference type="Pfam" id="PF26130"/>
    </source>
</evidence>
<protein>
    <recommendedName>
        <fullName evidence="6">Transposase</fullName>
    </recommendedName>
</protein>
<organism evidence="4 5">
    <name type="scientific">Rubroshorea leprosula</name>
    <dbReference type="NCBI Taxonomy" id="152421"/>
    <lineage>
        <taxon>Eukaryota</taxon>
        <taxon>Viridiplantae</taxon>
        <taxon>Streptophyta</taxon>
        <taxon>Embryophyta</taxon>
        <taxon>Tracheophyta</taxon>
        <taxon>Spermatophyta</taxon>
        <taxon>Magnoliopsida</taxon>
        <taxon>eudicotyledons</taxon>
        <taxon>Gunneridae</taxon>
        <taxon>Pentapetalae</taxon>
        <taxon>rosids</taxon>
        <taxon>malvids</taxon>
        <taxon>Malvales</taxon>
        <taxon>Dipterocarpaceae</taxon>
        <taxon>Rubroshorea</taxon>
    </lineage>
</organism>
<dbReference type="EMBL" id="BPVZ01000102">
    <property type="protein sequence ID" value="GKV33799.1"/>
    <property type="molecule type" value="Genomic_DNA"/>
</dbReference>
<proteinExistence type="predicted"/>
<feature type="domain" description="MULE transposase" evidence="2">
    <location>
        <begin position="255"/>
        <end position="337"/>
    </location>
</feature>
<dbReference type="InterPro" id="IPR018289">
    <property type="entry name" value="MULE_transposase_dom"/>
</dbReference>
<reference evidence="4 5" key="1">
    <citation type="journal article" date="2021" name="Commun. Biol.">
        <title>The genome of Shorea leprosula (Dipterocarpaceae) highlights the ecological relevance of drought in aseasonal tropical rainforests.</title>
        <authorList>
            <person name="Ng K.K.S."/>
            <person name="Kobayashi M.J."/>
            <person name="Fawcett J.A."/>
            <person name="Hatakeyama M."/>
            <person name="Paape T."/>
            <person name="Ng C.H."/>
            <person name="Ang C.C."/>
            <person name="Tnah L.H."/>
            <person name="Lee C.T."/>
            <person name="Nishiyama T."/>
            <person name="Sese J."/>
            <person name="O'Brien M.J."/>
            <person name="Copetti D."/>
            <person name="Mohd Noor M.I."/>
            <person name="Ong R.C."/>
            <person name="Putra M."/>
            <person name="Sireger I.Z."/>
            <person name="Indrioko S."/>
            <person name="Kosugi Y."/>
            <person name="Izuno A."/>
            <person name="Isagi Y."/>
            <person name="Lee S.L."/>
            <person name="Shimizu K.K."/>
        </authorList>
    </citation>
    <scope>NUCLEOTIDE SEQUENCE [LARGE SCALE GENOMIC DNA]</scope>
    <source>
        <strain evidence="4">214</strain>
    </source>
</reference>
<accession>A0AAV5L979</accession>